<dbReference type="Proteomes" id="UP001501591">
    <property type="component" value="Unassembled WGS sequence"/>
</dbReference>
<organism evidence="2 3">
    <name type="scientific">Microbacterium soli</name>
    <dbReference type="NCBI Taxonomy" id="446075"/>
    <lineage>
        <taxon>Bacteria</taxon>
        <taxon>Bacillati</taxon>
        <taxon>Actinomycetota</taxon>
        <taxon>Actinomycetes</taxon>
        <taxon>Micrococcales</taxon>
        <taxon>Microbacteriaceae</taxon>
        <taxon>Microbacterium</taxon>
    </lineage>
</organism>
<evidence type="ECO:0000256" key="1">
    <source>
        <dbReference type="SAM" id="MobiDB-lite"/>
    </source>
</evidence>
<evidence type="ECO:0000313" key="2">
    <source>
        <dbReference type="EMBL" id="GAA3947068.1"/>
    </source>
</evidence>
<protein>
    <submittedName>
        <fullName evidence="2">Uncharacterized protein</fullName>
    </submittedName>
</protein>
<name>A0ABP7NIT7_9MICO</name>
<feature type="compositionally biased region" description="Low complexity" evidence="1">
    <location>
        <begin position="18"/>
        <end position="27"/>
    </location>
</feature>
<keyword evidence="3" id="KW-1185">Reference proteome</keyword>
<sequence length="127" mass="13233">MGMRAIPKPASARPMKSAAYPPAAADTSAPAAMIARQTYSSGRFPYMSARRESVGTLIAPIKRVMVTSQVAASAETSSSRGKMGSSGMTRVWLSEAASPLRLSVPLTSHVGRRWRAPPATSGPDAGS</sequence>
<comment type="caution">
    <text evidence="2">The sequence shown here is derived from an EMBL/GenBank/DDBJ whole genome shotgun (WGS) entry which is preliminary data.</text>
</comment>
<feature type="region of interest" description="Disordered" evidence="1">
    <location>
        <begin position="1"/>
        <end position="27"/>
    </location>
</feature>
<proteinExistence type="predicted"/>
<feature type="region of interest" description="Disordered" evidence="1">
    <location>
        <begin position="107"/>
        <end position="127"/>
    </location>
</feature>
<dbReference type="EMBL" id="BAABCP010000002">
    <property type="protein sequence ID" value="GAA3947068.1"/>
    <property type="molecule type" value="Genomic_DNA"/>
</dbReference>
<evidence type="ECO:0000313" key="3">
    <source>
        <dbReference type="Proteomes" id="UP001501591"/>
    </source>
</evidence>
<reference evidence="3" key="1">
    <citation type="journal article" date="2019" name="Int. J. Syst. Evol. Microbiol.">
        <title>The Global Catalogue of Microorganisms (GCM) 10K type strain sequencing project: providing services to taxonomists for standard genome sequencing and annotation.</title>
        <authorList>
            <consortium name="The Broad Institute Genomics Platform"/>
            <consortium name="The Broad Institute Genome Sequencing Center for Infectious Disease"/>
            <person name="Wu L."/>
            <person name="Ma J."/>
        </authorList>
    </citation>
    <scope>NUCLEOTIDE SEQUENCE [LARGE SCALE GENOMIC DNA]</scope>
    <source>
        <strain evidence="3">JCM 17024</strain>
    </source>
</reference>
<accession>A0ABP7NIT7</accession>
<gene>
    <name evidence="2" type="ORF">GCM10022383_26110</name>
</gene>